<evidence type="ECO:0000313" key="2">
    <source>
        <dbReference type="Proteomes" id="UP000018948"/>
    </source>
</evidence>
<accession>W2Z855</accession>
<dbReference type="Proteomes" id="UP000018948">
    <property type="component" value="Unassembled WGS sequence"/>
</dbReference>
<dbReference type="EMBL" id="ANIY01002064">
    <property type="protein sequence ID" value="ETP43230.1"/>
    <property type="molecule type" value="Genomic_DNA"/>
</dbReference>
<dbReference type="AlphaFoldDB" id="W2Z855"/>
<protein>
    <submittedName>
        <fullName evidence="1">Uncharacterized protein</fullName>
    </submittedName>
</protein>
<comment type="caution">
    <text evidence="1">The sequence shown here is derived from an EMBL/GenBank/DDBJ whole genome shotgun (WGS) entry which is preliminary data.</text>
</comment>
<organism evidence="1 2">
    <name type="scientific">Phytophthora nicotianae P10297</name>
    <dbReference type="NCBI Taxonomy" id="1317064"/>
    <lineage>
        <taxon>Eukaryota</taxon>
        <taxon>Sar</taxon>
        <taxon>Stramenopiles</taxon>
        <taxon>Oomycota</taxon>
        <taxon>Peronosporomycetes</taxon>
        <taxon>Peronosporales</taxon>
        <taxon>Peronosporaceae</taxon>
        <taxon>Phytophthora</taxon>
    </lineage>
</organism>
<dbReference type="OrthoDB" id="98634at2759"/>
<reference evidence="1 2" key="1">
    <citation type="submission" date="2013-11" db="EMBL/GenBank/DDBJ databases">
        <title>The Genome Sequence of Phytophthora parasitica P10297.</title>
        <authorList>
            <consortium name="The Broad Institute Genomics Platform"/>
            <person name="Russ C."/>
            <person name="Tyler B."/>
            <person name="Panabieres F."/>
            <person name="Shan W."/>
            <person name="Tripathy S."/>
            <person name="Grunwald N."/>
            <person name="Machado M."/>
            <person name="Johnson C.S."/>
            <person name="Walker B."/>
            <person name="Young S.K."/>
            <person name="Zeng Q."/>
            <person name="Gargeya S."/>
            <person name="Fitzgerald M."/>
            <person name="Haas B."/>
            <person name="Abouelleil A."/>
            <person name="Allen A.W."/>
            <person name="Alvarado L."/>
            <person name="Arachchi H.M."/>
            <person name="Berlin A.M."/>
            <person name="Chapman S.B."/>
            <person name="Gainer-Dewar J."/>
            <person name="Goldberg J."/>
            <person name="Griggs A."/>
            <person name="Gujja S."/>
            <person name="Hansen M."/>
            <person name="Howarth C."/>
            <person name="Imamovic A."/>
            <person name="Ireland A."/>
            <person name="Larimer J."/>
            <person name="McCowan C."/>
            <person name="Murphy C."/>
            <person name="Pearson M."/>
            <person name="Poon T.W."/>
            <person name="Priest M."/>
            <person name="Roberts A."/>
            <person name="Saif S."/>
            <person name="Shea T."/>
            <person name="Sisk P."/>
            <person name="Sykes S."/>
            <person name="Wortman J."/>
            <person name="Nusbaum C."/>
            <person name="Birren B."/>
        </authorList>
    </citation>
    <scope>NUCLEOTIDE SEQUENCE [LARGE SCALE GENOMIC DNA]</scope>
    <source>
        <strain evidence="1 2">P10297</strain>
    </source>
</reference>
<name>W2Z855_PHYNI</name>
<evidence type="ECO:0000313" key="1">
    <source>
        <dbReference type="EMBL" id="ETP43230.1"/>
    </source>
</evidence>
<gene>
    <name evidence="1" type="ORF">F442_09958</name>
</gene>
<proteinExistence type="predicted"/>
<sequence>MREKLQVMRSSNAKLMETNLSLLLEIRETDTEINTTRPQLLMLCKQLEKRGIPVPQHFLELLTEDQQRPIEHSA</sequence>